<dbReference type="EMBL" id="CP003600">
    <property type="protein sequence ID" value="AFY93624.1"/>
    <property type="molecule type" value="Genomic_DNA"/>
</dbReference>
<name>K9UHD2_CHAP6</name>
<evidence type="ECO:0000256" key="1">
    <source>
        <dbReference type="SAM" id="MobiDB-lite"/>
    </source>
</evidence>
<dbReference type="eggNOG" id="COG3678">
    <property type="taxonomic scope" value="Bacteria"/>
</dbReference>
<dbReference type="KEGG" id="cmp:Cha6605_2576"/>
<proteinExistence type="predicted"/>
<accession>K9UHD2</accession>
<dbReference type="RefSeq" id="WP_015159770.1">
    <property type="nucleotide sequence ID" value="NC_019697.1"/>
</dbReference>
<feature type="region of interest" description="Disordered" evidence="1">
    <location>
        <begin position="30"/>
        <end position="81"/>
    </location>
</feature>
<dbReference type="AlphaFoldDB" id="K9UHD2"/>
<feature type="compositionally biased region" description="Low complexity" evidence="1">
    <location>
        <begin position="37"/>
        <end position="52"/>
    </location>
</feature>
<reference evidence="2 3" key="1">
    <citation type="submission" date="2012-05" db="EMBL/GenBank/DDBJ databases">
        <title>Finished chromosome of genome of Chamaesiphon sp. PCC 6605.</title>
        <authorList>
            <consortium name="US DOE Joint Genome Institute"/>
            <person name="Gugger M."/>
            <person name="Coursin T."/>
            <person name="Rippka R."/>
            <person name="Tandeau De Marsac N."/>
            <person name="Huntemann M."/>
            <person name="Wei C.-L."/>
            <person name="Han J."/>
            <person name="Detter J.C."/>
            <person name="Han C."/>
            <person name="Tapia R."/>
            <person name="Chen A."/>
            <person name="Kyrpides N."/>
            <person name="Mavromatis K."/>
            <person name="Markowitz V."/>
            <person name="Szeto E."/>
            <person name="Ivanova N."/>
            <person name="Pagani I."/>
            <person name="Pati A."/>
            <person name="Goodwin L."/>
            <person name="Nordberg H.P."/>
            <person name="Cantor M.N."/>
            <person name="Hua S.X."/>
            <person name="Woyke T."/>
            <person name="Kerfeld C.A."/>
        </authorList>
    </citation>
    <scope>NUCLEOTIDE SEQUENCE [LARGE SCALE GENOMIC DNA]</scope>
    <source>
        <strain evidence="3">ATCC 27169 / PCC 6605</strain>
    </source>
</reference>
<evidence type="ECO:0000313" key="2">
    <source>
        <dbReference type="EMBL" id="AFY93624.1"/>
    </source>
</evidence>
<keyword evidence="3" id="KW-1185">Reference proteome</keyword>
<dbReference type="OrthoDB" id="582800at2"/>
<dbReference type="Proteomes" id="UP000010366">
    <property type="component" value="Chromosome"/>
</dbReference>
<dbReference type="InterPro" id="IPR012899">
    <property type="entry name" value="LTXXQ"/>
</dbReference>
<dbReference type="Pfam" id="PF07813">
    <property type="entry name" value="LTXXQ"/>
    <property type="match status" value="1"/>
</dbReference>
<sequence length="278" mass="30464">MTSLSLINRLTVTSCLVICTASVMLTSCKQDPKTPETPGANSPSSPAASTGGDRNPPSGAESNSDLARPERAGANPIQLLQNPKIKSELQLTDDQVAKIKAVETDLLAQVTTASKSIKEENKKIEALPKDQQEGEKKKLATKIEEGALVLTKDSQSKMSKILKPEQEKRAKEILLQKFDFGIVTKDDFATDLKLTDAQKKQLNDIVGQMRTKVIGAWEIPDREDAAKRNKTLIDNRKRMEAIMKESNQQAKAVLTPDQLKTLETLKGKPVSFSLADIK</sequence>
<gene>
    <name evidence="2" type="ORF">Cha6605_2576</name>
</gene>
<dbReference type="HOGENOM" id="CLU_1007296_0_0_3"/>
<organism evidence="2 3">
    <name type="scientific">Chamaesiphon minutus (strain ATCC 27169 / PCC 6605)</name>
    <dbReference type="NCBI Taxonomy" id="1173020"/>
    <lineage>
        <taxon>Bacteria</taxon>
        <taxon>Bacillati</taxon>
        <taxon>Cyanobacteriota</taxon>
        <taxon>Cyanophyceae</taxon>
        <taxon>Gomontiellales</taxon>
        <taxon>Chamaesiphonaceae</taxon>
        <taxon>Chamaesiphon</taxon>
    </lineage>
</organism>
<protein>
    <submittedName>
        <fullName evidence="2">Uncharacterized protein</fullName>
    </submittedName>
</protein>
<evidence type="ECO:0000313" key="3">
    <source>
        <dbReference type="Proteomes" id="UP000010366"/>
    </source>
</evidence>